<accession>A0ABN1Y2V0</accession>
<sequence length="79" mass="8389">MTLKASVRKDRGFRIPPLPLSLTCKNATVARSRLVGSSQRLQFRLQFGPSDGVGGPSGVCHSSPPTRAATSCRTADVMC</sequence>
<evidence type="ECO:0000313" key="2">
    <source>
        <dbReference type="Proteomes" id="UP001501414"/>
    </source>
</evidence>
<proteinExistence type="predicted"/>
<dbReference type="Proteomes" id="UP001501414">
    <property type="component" value="Unassembled WGS sequence"/>
</dbReference>
<gene>
    <name evidence="1" type="ORF">GCM10009613_38070</name>
</gene>
<protein>
    <submittedName>
        <fullName evidence="1">Uncharacterized protein</fullName>
    </submittedName>
</protein>
<comment type="caution">
    <text evidence="1">The sequence shown here is derived from an EMBL/GenBank/DDBJ whole genome shotgun (WGS) entry which is preliminary data.</text>
</comment>
<organism evidence="1 2">
    <name type="scientific">Pseudonocardia kongjuensis</name>
    <dbReference type="NCBI Taxonomy" id="102227"/>
    <lineage>
        <taxon>Bacteria</taxon>
        <taxon>Bacillati</taxon>
        <taxon>Actinomycetota</taxon>
        <taxon>Actinomycetes</taxon>
        <taxon>Pseudonocardiales</taxon>
        <taxon>Pseudonocardiaceae</taxon>
        <taxon>Pseudonocardia</taxon>
    </lineage>
</organism>
<dbReference type="EMBL" id="BAAAJK010000018">
    <property type="protein sequence ID" value="GAA1392682.1"/>
    <property type="molecule type" value="Genomic_DNA"/>
</dbReference>
<evidence type="ECO:0000313" key="1">
    <source>
        <dbReference type="EMBL" id="GAA1392682.1"/>
    </source>
</evidence>
<name>A0ABN1Y2V0_9PSEU</name>
<keyword evidence="2" id="KW-1185">Reference proteome</keyword>
<reference evidence="1 2" key="1">
    <citation type="journal article" date="2019" name="Int. J. Syst. Evol. Microbiol.">
        <title>The Global Catalogue of Microorganisms (GCM) 10K type strain sequencing project: providing services to taxonomists for standard genome sequencing and annotation.</title>
        <authorList>
            <consortium name="The Broad Institute Genomics Platform"/>
            <consortium name="The Broad Institute Genome Sequencing Center for Infectious Disease"/>
            <person name="Wu L."/>
            <person name="Ma J."/>
        </authorList>
    </citation>
    <scope>NUCLEOTIDE SEQUENCE [LARGE SCALE GENOMIC DNA]</scope>
    <source>
        <strain evidence="1 2">JCM 11896</strain>
    </source>
</reference>